<name>A0ABD0XNA8_UMBPY</name>
<gene>
    <name evidence="1" type="ORF">UPYG_G00157280</name>
</gene>
<keyword evidence="2" id="KW-1185">Reference proteome</keyword>
<dbReference type="Proteomes" id="UP001557470">
    <property type="component" value="Unassembled WGS sequence"/>
</dbReference>
<evidence type="ECO:0000313" key="2">
    <source>
        <dbReference type="Proteomes" id="UP001557470"/>
    </source>
</evidence>
<protein>
    <submittedName>
        <fullName evidence="1">Uncharacterized protein</fullName>
    </submittedName>
</protein>
<reference evidence="1 2" key="1">
    <citation type="submission" date="2024-06" db="EMBL/GenBank/DDBJ databases">
        <authorList>
            <person name="Pan Q."/>
            <person name="Wen M."/>
            <person name="Jouanno E."/>
            <person name="Zahm M."/>
            <person name="Klopp C."/>
            <person name="Cabau C."/>
            <person name="Louis A."/>
            <person name="Berthelot C."/>
            <person name="Parey E."/>
            <person name="Roest Crollius H."/>
            <person name="Montfort J."/>
            <person name="Robinson-Rechavi M."/>
            <person name="Bouchez O."/>
            <person name="Lampietro C."/>
            <person name="Lopez Roques C."/>
            <person name="Donnadieu C."/>
            <person name="Postlethwait J."/>
            <person name="Bobe J."/>
            <person name="Verreycken H."/>
            <person name="Guiguen Y."/>
        </authorList>
    </citation>
    <scope>NUCLEOTIDE SEQUENCE [LARGE SCALE GENOMIC DNA]</scope>
    <source>
        <strain evidence="1">Up_M1</strain>
        <tissue evidence="1">Testis</tissue>
    </source>
</reference>
<proteinExistence type="predicted"/>
<dbReference type="EMBL" id="JAGEUA010000004">
    <property type="protein sequence ID" value="KAL0985469.1"/>
    <property type="molecule type" value="Genomic_DNA"/>
</dbReference>
<accession>A0ABD0XNA8</accession>
<sequence>MGKLQSKHACKRRESPEGDSFVVNAFLQRGMEDCGRYSTPDHKLKNIQGQQCSGEFSGCMLESVQPSLYGGEAQLDKTHMNS</sequence>
<comment type="caution">
    <text evidence="1">The sequence shown here is derived from an EMBL/GenBank/DDBJ whole genome shotgun (WGS) entry which is preliminary data.</text>
</comment>
<dbReference type="AlphaFoldDB" id="A0ABD0XNA8"/>
<organism evidence="1 2">
    <name type="scientific">Umbra pygmaea</name>
    <name type="common">Eastern mudminnow</name>
    <dbReference type="NCBI Taxonomy" id="75934"/>
    <lineage>
        <taxon>Eukaryota</taxon>
        <taxon>Metazoa</taxon>
        <taxon>Chordata</taxon>
        <taxon>Craniata</taxon>
        <taxon>Vertebrata</taxon>
        <taxon>Euteleostomi</taxon>
        <taxon>Actinopterygii</taxon>
        <taxon>Neopterygii</taxon>
        <taxon>Teleostei</taxon>
        <taxon>Protacanthopterygii</taxon>
        <taxon>Esociformes</taxon>
        <taxon>Umbridae</taxon>
        <taxon>Umbra</taxon>
    </lineage>
</organism>
<evidence type="ECO:0000313" key="1">
    <source>
        <dbReference type="EMBL" id="KAL0985469.1"/>
    </source>
</evidence>